<feature type="compositionally biased region" description="Basic and acidic residues" evidence="1">
    <location>
        <begin position="1"/>
        <end position="10"/>
    </location>
</feature>
<evidence type="ECO:0000313" key="2">
    <source>
        <dbReference type="EMBL" id="QQP54788.1"/>
    </source>
</evidence>
<proteinExistence type="predicted"/>
<accession>A0A7T8KFH3</accession>
<feature type="compositionally biased region" description="Basic and acidic residues" evidence="1">
    <location>
        <begin position="97"/>
        <end position="115"/>
    </location>
</feature>
<feature type="compositionally biased region" description="Low complexity" evidence="1">
    <location>
        <begin position="31"/>
        <end position="44"/>
    </location>
</feature>
<protein>
    <submittedName>
        <fullName evidence="2">Uncharacterized protein</fullName>
    </submittedName>
</protein>
<keyword evidence="3" id="KW-1185">Reference proteome</keyword>
<feature type="region of interest" description="Disordered" evidence="1">
    <location>
        <begin position="1"/>
        <end position="188"/>
    </location>
</feature>
<dbReference type="AlphaFoldDB" id="A0A7T8KFH3"/>
<gene>
    <name evidence="2" type="ORF">FKW44_007729</name>
</gene>
<evidence type="ECO:0000313" key="3">
    <source>
        <dbReference type="Proteomes" id="UP000595437"/>
    </source>
</evidence>
<evidence type="ECO:0000256" key="1">
    <source>
        <dbReference type="SAM" id="MobiDB-lite"/>
    </source>
</evidence>
<sequence>MKDKTVKMAEKGAVSAGGKLGEEEKKSNNTPLPSRLYPSPYLSHPTKEDPGAPEEKPPRKTKKSGKITALKHNNERVASWTKGLNVGLLNEPINDPDGWKEVLDSRVKPMTPHDDLDMDYSSSSSHIPRYSEPPKSMASNGYDKSSSSSASSIELIKSEPPAFPKHHQELDALTREKTTGGPLERTRE</sequence>
<organism evidence="2 3">
    <name type="scientific">Caligus rogercresseyi</name>
    <name type="common">Sea louse</name>
    <dbReference type="NCBI Taxonomy" id="217165"/>
    <lineage>
        <taxon>Eukaryota</taxon>
        <taxon>Metazoa</taxon>
        <taxon>Ecdysozoa</taxon>
        <taxon>Arthropoda</taxon>
        <taxon>Crustacea</taxon>
        <taxon>Multicrustacea</taxon>
        <taxon>Hexanauplia</taxon>
        <taxon>Copepoda</taxon>
        <taxon>Siphonostomatoida</taxon>
        <taxon>Caligidae</taxon>
        <taxon>Caligus</taxon>
    </lineage>
</organism>
<feature type="compositionally biased region" description="Basic and acidic residues" evidence="1">
    <location>
        <begin position="45"/>
        <end position="58"/>
    </location>
</feature>
<dbReference type="Proteomes" id="UP000595437">
    <property type="component" value="Chromosome 5"/>
</dbReference>
<dbReference type="EMBL" id="CP045894">
    <property type="protein sequence ID" value="QQP54788.1"/>
    <property type="molecule type" value="Genomic_DNA"/>
</dbReference>
<name>A0A7T8KFH3_CALRO</name>
<reference evidence="3" key="1">
    <citation type="submission" date="2021-01" db="EMBL/GenBank/DDBJ databases">
        <title>Caligus Genome Assembly.</title>
        <authorList>
            <person name="Gallardo-Escarate C."/>
        </authorList>
    </citation>
    <scope>NUCLEOTIDE SEQUENCE [LARGE SCALE GENOMIC DNA]</scope>
</reference>
<feature type="compositionally biased region" description="Basic and acidic residues" evidence="1">
    <location>
        <begin position="166"/>
        <end position="188"/>
    </location>
</feature>